<accession>A0A1G2FQK9</accession>
<dbReference type="EMBL" id="MHNF01000042">
    <property type="protein sequence ID" value="OGZ40052.1"/>
    <property type="molecule type" value="Genomic_DNA"/>
</dbReference>
<dbReference type="Proteomes" id="UP000177126">
    <property type="component" value="Unassembled WGS sequence"/>
</dbReference>
<gene>
    <name evidence="1" type="ORF">A3B04_03545</name>
</gene>
<proteinExistence type="predicted"/>
<evidence type="ECO:0000313" key="2">
    <source>
        <dbReference type="Proteomes" id="UP000177126"/>
    </source>
</evidence>
<dbReference type="AlphaFoldDB" id="A0A1G2FQK9"/>
<comment type="caution">
    <text evidence="1">The sequence shown here is derived from an EMBL/GenBank/DDBJ whole genome shotgun (WGS) entry which is preliminary data.</text>
</comment>
<organism evidence="1 2">
    <name type="scientific">Candidatus Portnoybacteria bacterium RIFCSPLOWO2_02_FULL_39_11</name>
    <dbReference type="NCBI Taxonomy" id="1802001"/>
    <lineage>
        <taxon>Bacteria</taxon>
        <taxon>Candidatus Portnoyibacteriota</taxon>
    </lineage>
</organism>
<name>A0A1G2FQK9_9BACT</name>
<sequence>MGEFYRPGENPDVSGHIDKDIIGGDFDFAKIENLPDAIEPGAFYRGVPARDALSGIMGKLIVDANPQGGSDVLGPRDAVAFAPSSQTKSGQNFLCAIGFNPLTGSNIEHSGLLNRDTFLRYTGPIKVTEVALRFAGKESGRPRKIKIFSPREFVEWYRENI</sequence>
<protein>
    <submittedName>
        <fullName evidence="1">Uncharacterized protein</fullName>
    </submittedName>
</protein>
<evidence type="ECO:0000313" key="1">
    <source>
        <dbReference type="EMBL" id="OGZ40052.1"/>
    </source>
</evidence>
<reference evidence="1 2" key="1">
    <citation type="journal article" date="2016" name="Nat. Commun.">
        <title>Thousands of microbial genomes shed light on interconnected biogeochemical processes in an aquifer system.</title>
        <authorList>
            <person name="Anantharaman K."/>
            <person name="Brown C.T."/>
            <person name="Hug L.A."/>
            <person name="Sharon I."/>
            <person name="Castelle C.J."/>
            <person name="Probst A.J."/>
            <person name="Thomas B.C."/>
            <person name="Singh A."/>
            <person name="Wilkins M.J."/>
            <person name="Karaoz U."/>
            <person name="Brodie E.L."/>
            <person name="Williams K.H."/>
            <person name="Hubbard S.S."/>
            <person name="Banfield J.F."/>
        </authorList>
    </citation>
    <scope>NUCLEOTIDE SEQUENCE [LARGE SCALE GENOMIC DNA]</scope>
</reference>